<evidence type="ECO:0000259" key="4">
    <source>
        <dbReference type="PROSITE" id="PS50305"/>
    </source>
</evidence>
<keyword evidence="2" id="KW-0520">NAD</keyword>
<dbReference type="InterPro" id="IPR029035">
    <property type="entry name" value="DHS-like_NAD/FAD-binding_dom"/>
</dbReference>
<dbReference type="SUPFAM" id="SSF52467">
    <property type="entry name" value="DHS-like NAD/FAD-binding domain"/>
    <property type="match status" value="1"/>
</dbReference>
<comment type="caution">
    <text evidence="3">Lacks conserved residue(s) required for the propagation of feature annotation.</text>
</comment>
<evidence type="ECO:0000313" key="6">
    <source>
        <dbReference type="Proteomes" id="UP001642483"/>
    </source>
</evidence>
<reference evidence="5 6" key="1">
    <citation type="submission" date="2024-02" db="EMBL/GenBank/DDBJ databases">
        <authorList>
            <person name="Daric V."/>
            <person name="Darras S."/>
        </authorList>
    </citation>
    <scope>NUCLEOTIDE SEQUENCE [LARGE SCALE GENOMIC DNA]</scope>
</reference>
<dbReference type="Gene3D" id="3.40.50.1220">
    <property type="entry name" value="TPP-binding domain"/>
    <property type="match status" value="1"/>
</dbReference>
<comment type="caution">
    <text evidence="5">The sequence shown here is derived from an EMBL/GenBank/DDBJ whole genome shotgun (WGS) entry which is preliminary data.</text>
</comment>
<organism evidence="5 6">
    <name type="scientific">Clavelina lepadiformis</name>
    <name type="common">Light-bulb sea squirt</name>
    <name type="synonym">Ascidia lepadiformis</name>
    <dbReference type="NCBI Taxonomy" id="159417"/>
    <lineage>
        <taxon>Eukaryota</taxon>
        <taxon>Metazoa</taxon>
        <taxon>Chordata</taxon>
        <taxon>Tunicata</taxon>
        <taxon>Ascidiacea</taxon>
        <taxon>Aplousobranchia</taxon>
        <taxon>Clavelinidae</taxon>
        <taxon>Clavelina</taxon>
    </lineage>
</organism>
<feature type="domain" description="Deacetylase sirtuin-type" evidence="4">
    <location>
        <begin position="41"/>
        <end position="317"/>
    </location>
</feature>
<sequence>MPQAVKSIFRFCLGANYVGLRDLTFTKSFSQAGLVYHPKSSPVDVRDVEKLNKFLLESKNLLILSGAGLSTESGIPDYRSKDVGLYDRVNHKPMKHQEFMSSEQSRQRYWARNYVGWKHFVTRSPNLAHKKLFELEKKGKSHWHVTQNVDGLNAKAGIENLTELHGSMYRVVCLNCEHISPREVLQKRFNQLNKNWTTTIDGYGPDADVFLNDEDAKRFIVPPCKNCGGVLKPSVTFFGDTVPIKTVHHVYDQIDKSDAVLVVGSSLQVWSGYRFILRAKNRSIPISAINVGPTRADDLFDIKIDALCTEILNQVEI</sequence>
<proteinExistence type="predicted"/>
<dbReference type="PANTHER" id="PTHR11085:SF10">
    <property type="entry name" value="NAD-DEPENDENT PROTEIN DEACYLASE SIRTUIN-5, MITOCHONDRIAL-RELATED"/>
    <property type="match status" value="1"/>
</dbReference>
<accession>A0ABP0GQC6</accession>
<dbReference type="Pfam" id="PF02146">
    <property type="entry name" value="SIR2"/>
    <property type="match status" value="1"/>
</dbReference>
<gene>
    <name evidence="5" type="ORF">CVLEPA_LOCUS26043</name>
</gene>
<evidence type="ECO:0000313" key="5">
    <source>
        <dbReference type="EMBL" id="CAK8692804.1"/>
    </source>
</evidence>
<dbReference type="PANTHER" id="PTHR11085">
    <property type="entry name" value="NAD-DEPENDENT PROTEIN DEACYLASE SIRTUIN-5, MITOCHONDRIAL-RELATED"/>
    <property type="match status" value="1"/>
</dbReference>
<protein>
    <recommendedName>
        <fullName evidence="4">Deacetylase sirtuin-type domain-containing protein</fullName>
    </recommendedName>
</protein>
<dbReference type="InterPro" id="IPR026591">
    <property type="entry name" value="Sirtuin_cat_small_dom_sf"/>
</dbReference>
<evidence type="ECO:0000256" key="3">
    <source>
        <dbReference type="PROSITE-ProRule" id="PRU00236"/>
    </source>
</evidence>
<dbReference type="InterPro" id="IPR026590">
    <property type="entry name" value="Ssirtuin_cat_dom"/>
</dbReference>
<dbReference type="InterPro" id="IPR050134">
    <property type="entry name" value="NAD-dep_sirtuin_deacylases"/>
</dbReference>
<dbReference type="PROSITE" id="PS50305">
    <property type="entry name" value="SIRTUIN"/>
    <property type="match status" value="1"/>
</dbReference>
<keyword evidence="1" id="KW-0808">Transferase</keyword>
<dbReference type="Gene3D" id="3.30.1600.10">
    <property type="entry name" value="SIR2/SIRT2 'Small Domain"/>
    <property type="match status" value="1"/>
</dbReference>
<dbReference type="EMBL" id="CAWYQH010000130">
    <property type="protein sequence ID" value="CAK8692804.1"/>
    <property type="molecule type" value="Genomic_DNA"/>
</dbReference>
<dbReference type="Proteomes" id="UP001642483">
    <property type="component" value="Unassembled WGS sequence"/>
</dbReference>
<dbReference type="InterPro" id="IPR003000">
    <property type="entry name" value="Sirtuin"/>
</dbReference>
<dbReference type="NCBIfam" id="NF003738">
    <property type="entry name" value="PRK05333.1"/>
    <property type="match status" value="1"/>
</dbReference>
<name>A0ABP0GQC6_CLALP</name>
<keyword evidence="6" id="KW-1185">Reference proteome</keyword>
<evidence type="ECO:0000256" key="1">
    <source>
        <dbReference type="ARBA" id="ARBA00022679"/>
    </source>
</evidence>
<evidence type="ECO:0000256" key="2">
    <source>
        <dbReference type="ARBA" id="ARBA00023027"/>
    </source>
</evidence>